<protein>
    <submittedName>
        <fullName evidence="2">XRE family transcriptional regulator</fullName>
    </submittedName>
</protein>
<dbReference type="AlphaFoldDB" id="A0A2K1P110"/>
<dbReference type="PROSITE" id="PS50943">
    <property type="entry name" value="HTH_CROC1"/>
    <property type="match status" value="1"/>
</dbReference>
<dbReference type="SUPFAM" id="SSF47413">
    <property type="entry name" value="lambda repressor-like DNA-binding domains"/>
    <property type="match status" value="1"/>
</dbReference>
<dbReference type="InterPro" id="IPR010982">
    <property type="entry name" value="Lambda_DNA-bd_dom_sf"/>
</dbReference>
<proteinExistence type="predicted"/>
<dbReference type="EMBL" id="AZRL01000012">
    <property type="protein sequence ID" value="PNR96417.1"/>
    <property type="molecule type" value="Genomic_DNA"/>
</dbReference>
<evidence type="ECO:0000259" key="1">
    <source>
        <dbReference type="PROSITE" id="PS50943"/>
    </source>
</evidence>
<dbReference type="Pfam" id="PF01381">
    <property type="entry name" value="HTH_3"/>
    <property type="match status" value="1"/>
</dbReference>
<gene>
    <name evidence="2" type="ORF">X929_04830</name>
</gene>
<dbReference type="SMART" id="SM00530">
    <property type="entry name" value="HTH_XRE"/>
    <property type="match status" value="1"/>
</dbReference>
<dbReference type="CDD" id="cd00093">
    <property type="entry name" value="HTH_XRE"/>
    <property type="match status" value="1"/>
</dbReference>
<reference evidence="2 3" key="1">
    <citation type="submission" date="2013-12" db="EMBL/GenBank/DDBJ databases">
        <title>Comparative genomics of Petrotoga isolates.</title>
        <authorList>
            <person name="Nesbo C.L."/>
            <person name="Charchuk R."/>
            <person name="Chow K."/>
        </authorList>
    </citation>
    <scope>NUCLEOTIDE SEQUENCE [LARGE SCALE GENOMIC DNA]</scope>
    <source>
        <strain evidence="2 3">DSM 13574</strain>
    </source>
</reference>
<sequence>MNENEKKWGAIDKKALLELVYEIKKRRLQMGITQKNLAERMGTTQAIISKFEKGNYNPTYLFLQRLTEVLGGSIKLYFEPRDDKEINSDDVSKNDNFETIFHLKL</sequence>
<dbReference type="RefSeq" id="WP_169924963.1">
    <property type="nucleotide sequence ID" value="NZ_AZRL01000012.1"/>
</dbReference>
<dbReference type="Gene3D" id="1.10.260.40">
    <property type="entry name" value="lambda repressor-like DNA-binding domains"/>
    <property type="match status" value="1"/>
</dbReference>
<dbReference type="InterPro" id="IPR001387">
    <property type="entry name" value="Cro/C1-type_HTH"/>
</dbReference>
<name>A0A2K1P110_9BACT</name>
<feature type="domain" description="HTH cro/C1-type" evidence="1">
    <location>
        <begin position="23"/>
        <end position="77"/>
    </location>
</feature>
<dbReference type="Proteomes" id="UP000236434">
    <property type="component" value="Unassembled WGS sequence"/>
</dbReference>
<accession>A0A2K1P110</accession>
<evidence type="ECO:0000313" key="2">
    <source>
        <dbReference type="EMBL" id="PNR96417.1"/>
    </source>
</evidence>
<comment type="caution">
    <text evidence="2">The sequence shown here is derived from an EMBL/GenBank/DDBJ whole genome shotgun (WGS) entry which is preliminary data.</text>
</comment>
<evidence type="ECO:0000313" key="3">
    <source>
        <dbReference type="Proteomes" id="UP000236434"/>
    </source>
</evidence>
<dbReference type="GO" id="GO:0003677">
    <property type="term" value="F:DNA binding"/>
    <property type="evidence" value="ECO:0007669"/>
    <property type="project" value="InterPro"/>
</dbReference>
<organism evidence="2 3">
    <name type="scientific">Petrotoga olearia DSM 13574</name>
    <dbReference type="NCBI Taxonomy" id="1122955"/>
    <lineage>
        <taxon>Bacteria</taxon>
        <taxon>Thermotogati</taxon>
        <taxon>Thermotogota</taxon>
        <taxon>Thermotogae</taxon>
        <taxon>Petrotogales</taxon>
        <taxon>Petrotogaceae</taxon>
        <taxon>Petrotoga</taxon>
    </lineage>
</organism>